<dbReference type="GO" id="GO:0003676">
    <property type="term" value="F:nucleic acid binding"/>
    <property type="evidence" value="ECO:0007669"/>
    <property type="project" value="InterPro"/>
</dbReference>
<dbReference type="Gene3D" id="3.40.50.300">
    <property type="entry name" value="P-loop containing nucleotide triphosphate hydrolases"/>
    <property type="match status" value="1"/>
</dbReference>
<dbReference type="EMBL" id="AP024233">
    <property type="protein sequence ID" value="BCO08689.1"/>
    <property type="molecule type" value="Genomic_DNA"/>
</dbReference>
<dbReference type="GO" id="GO:0043138">
    <property type="term" value="F:3'-5' DNA helicase activity"/>
    <property type="evidence" value="ECO:0007669"/>
    <property type="project" value="TreeGrafter"/>
</dbReference>
<dbReference type="PANTHER" id="PTHR47957:SF3">
    <property type="entry name" value="ATP-DEPENDENT HELICASE HRQ1"/>
    <property type="match status" value="1"/>
</dbReference>
<dbReference type="GO" id="GO:0006289">
    <property type="term" value="P:nucleotide-excision repair"/>
    <property type="evidence" value="ECO:0007669"/>
    <property type="project" value="TreeGrafter"/>
</dbReference>
<dbReference type="Proteomes" id="UP001063350">
    <property type="component" value="Chromosome"/>
</dbReference>
<dbReference type="GO" id="GO:0036297">
    <property type="term" value="P:interstrand cross-link repair"/>
    <property type="evidence" value="ECO:0007669"/>
    <property type="project" value="TreeGrafter"/>
</dbReference>
<evidence type="ECO:0000313" key="2">
    <source>
        <dbReference type="EMBL" id="BCO08689.1"/>
    </source>
</evidence>
<dbReference type="InterPro" id="IPR014001">
    <property type="entry name" value="Helicase_ATP-bd"/>
</dbReference>
<name>A0A915XHI2_9BACT</name>
<dbReference type="SMART" id="SM00487">
    <property type="entry name" value="DEXDc"/>
    <property type="match status" value="1"/>
</dbReference>
<dbReference type="InterPro" id="IPR011545">
    <property type="entry name" value="DEAD/DEAH_box_helicase_dom"/>
</dbReference>
<dbReference type="SUPFAM" id="SSF52540">
    <property type="entry name" value="P-loop containing nucleoside triphosphate hydrolases"/>
    <property type="match status" value="2"/>
</dbReference>
<evidence type="ECO:0000313" key="3">
    <source>
        <dbReference type="Proteomes" id="UP001063350"/>
    </source>
</evidence>
<evidence type="ECO:0000259" key="1">
    <source>
        <dbReference type="PROSITE" id="PS51192"/>
    </source>
</evidence>
<gene>
    <name evidence="2" type="ORF">GF1_10650</name>
</gene>
<accession>A0A915XHI2</accession>
<dbReference type="PANTHER" id="PTHR47957">
    <property type="entry name" value="ATP-DEPENDENT HELICASE HRQ1"/>
    <property type="match status" value="1"/>
</dbReference>
<feature type="domain" description="Helicase ATP-binding" evidence="1">
    <location>
        <begin position="69"/>
        <end position="255"/>
    </location>
</feature>
<dbReference type="PROSITE" id="PS51192">
    <property type="entry name" value="HELICASE_ATP_BIND_1"/>
    <property type="match status" value="1"/>
</dbReference>
<dbReference type="InterPro" id="IPR027417">
    <property type="entry name" value="P-loop_NTPase"/>
</dbReference>
<dbReference type="GO" id="GO:0005524">
    <property type="term" value="F:ATP binding"/>
    <property type="evidence" value="ECO:0007669"/>
    <property type="project" value="InterPro"/>
</dbReference>
<keyword evidence="3" id="KW-1185">Reference proteome</keyword>
<sequence>MPEKPSPVGEYITALKNSDRFGPQVVACRTFPAIDARTAKNARVFPGGLTDLLEAMGISALYSHQAEAIELIQQGDDVLISTPTASGKSLIYNLPVFATLLENPQARALYLFPLKALAQDQARAITAMGELLSGQPAFPRILSSIYDGDTTAYQRKKIRESLPAILITNPDMLHLSLLAYHEIWGHLFANLTHVIIDEVHTYRGVFGSHMAWVLRRLQRICHLYGADPVFVLSSATVGNPTELGRNLLGRQVRVVTRSGAPQGARHVILLQPQDSAAGCGTMLLDAALHRNLRTIVYTQSRKMTELITMWSTRRLKGRRQEGKIASYRAGFLPEDRRAIEEKLASGELLG</sequence>
<dbReference type="RefSeq" id="WP_267928590.1">
    <property type="nucleotide sequence ID" value="NZ_AP024233.1"/>
</dbReference>
<dbReference type="CDD" id="cd17923">
    <property type="entry name" value="DEXHc_Hrq1-like"/>
    <property type="match status" value="1"/>
</dbReference>
<proteinExistence type="predicted"/>
<dbReference type="KEGG" id="ddu:GF1_10650"/>
<organism evidence="2 3">
    <name type="scientific">Desulfolithobacter dissulfuricans</name>
    <dbReference type="NCBI Taxonomy" id="2795293"/>
    <lineage>
        <taxon>Bacteria</taxon>
        <taxon>Pseudomonadati</taxon>
        <taxon>Thermodesulfobacteriota</taxon>
        <taxon>Desulfobulbia</taxon>
        <taxon>Desulfobulbales</taxon>
        <taxon>Desulfobulbaceae</taxon>
        <taxon>Desulfolithobacter</taxon>
    </lineage>
</organism>
<reference evidence="2" key="1">
    <citation type="submission" date="2020-12" db="EMBL/GenBank/DDBJ databases">
        <title>Desulfobium dissulfuricans gen. nov., sp. nov., a novel mesophilic, sulfate-reducing bacterium isolated from a deep-sea hydrothermal vent.</title>
        <authorList>
            <person name="Hashimoto Y."/>
            <person name="Tame A."/>
            <person name="Sawayama S."/>
            <person name="Miyazaki J."/>
            <person name="Takai K."/>
            <person name="Nakagawa S."/>
        </authorList>
    </citation>
    <scope>NUCLEOTIDE SEQUENCE</scope>
    <source>
        <strain evidence="2">GF1</strain>
    </source>
</reference>
<dbReference type="Pfam" id="PF00270">
    <property type="entry name" value="DEAD"/>
    <property type="match status" value="1"/>
</dbReference>
<dbReference type="AlphaFoldDB" id="A0A915XHI2"/>
<protein>
    <recommendedName>
        <fullName evidence="1">Helicase ATP-binding domain-containing protein</fullName>
    </recommendedName>
</protein>